<dbReference type="RefSeq" id="XP_023375845.1">
    <property type="nucleotide sequence ID" value="XM_023520077.1"/>
</dbReference>
<protein>
    <submittedName>
        <fullName evidence="3 4">Uncharacterized protein LOC111729090</fullName>
    </submittedName>
</protein>
<feature type="compositionally biased region" description="Basic residues" evidence="1">
    <location>
        <begin position="65"/>
        <end position="75"/>
    </location>
</feature>
<reference evidence="3 4" key="1">
    <citation type="submission" date="2025-04" db="UniProtKB">
        <authorList>
            <consortium name="RefSeq"/>
        </authorList>
    </citation>
    <scope>IDENTIFICATION</scope>
    <source>
        <tissue evidence="3 4">Kidney</tissue>
    </source>
</reference>
<accession>A0A6P6BLA4</accession>
<dbReference type="Proteomes" id="UP000515202">
    <property type="component" value="Unplaced"/>
</dbReference>
<dbReference type="KEGG" id="pvp:111729090"/>
<gene>
    <name evidence="3 4" type="primary">LOC111729090</name>
</gene>
<feature type="region of interest" description="Disordered" evidence="1">
    <location>
        <begin position="217"/>
        <end position="362"/>
    </location>
</feature>
<evidence type="ECO:0000313" key="2">
    <source>
        <dbReference type="Proteomes" id="UP000515202"/>
    </source>
</evidence>
<evidence type="ECO:0000313" key="3">
    <source>
        <dbReference type="RefSeq" id="XP_023375845.1"/>
    </source>
</evidence>
<feature type="compositionally biased region" description="Low complexity" evidence="1">
    <location>
        <begin position="338"/>
        <end position="355"/>
    </location>
</feature>
<dbReference type="AlphaFoldDB" id="A0A6P6BLA4"/>
<dbReference type="RefSeq" id="XP_023375846.1">
    <property type="nucleotide sequence ID" value="XM_023520078.1"/>
</dbReference>
<organism evidence="2 4">
    <name type="scientific">Pteropus vampyrus</name>
    <name type="common">Large flying fox</name>
    <dbReference type="NCBI Taxonomy" id="132908"/>
    <lineage>
        <taxon>Eukaryota</taxon>
        <taxon>Metazoa</taxon>
        <taxon>Chordata</taxon>
        <taxon>Craniata</taxon>
        <taxon>Vertebrata</taxon>
        <taxon>Euteleostomi</taxon>
        <taxon>Mammalia</taxon>
        <taxon>Eutheria</taxon>
        <taxon>Laurasiatheria</taxon>
        <taxon>Chiroptera</taxon>
        <taxon>Yinpterochiroptera</taxon>
        <taxon>Pteropodoidea</taxon>
        <taxon>Pteropodidae</taxon>
        <taxon>Pteropodinae</taxon>
        <taxon>Pteropus</taxon>
    </lineage>
</organism>
<feature type="compositionally biased region" description="Polar residues" evidence="1">
    <location>
        <begin position="256"/>
        <end position="268"/>
    </location>
</feature>
<proteinExistence type="predicted"/>
<name>A0A6P6BLA4_PTEVA</name>
<evidence type="ECO:0000256" key="1">
    <source>
        <dbReference type="SAM" id="MobiDB-lite"/>
    </source>
</evidence>
<feature type="compositionally biased region" description="Low complexity" evidence="1">
    <location>
        <begin position="90"/>
        <end position="110"/>
    </location>
</feature>
<dbReference type="GeneID" id="111729090"/>
<feature type="region of interest" description="Disordered" evidence="1">
    <location>
        <begin position="62"/>
        <end position="114"/>
    </location>
</feature>
<keyword evidence="2" id="KW-1185">Reference proteome</keyword>
<sequence>MRFVAGPAHDGTAEECALLSQRTWGRTGLRQGQCWPDGPLLRTMGMSPQIPEPRFYWARGSVGRRGGRKHRKGQRPHAAASRGAPLHADPAPSRPRGAAPRPTAPASPGTHGWGMATRLHTSPLPLTCQKCSWHTPPGDTLSDARRALAPGGREGAGQGLPCPGKRGRAWGNSRQHHCSGHSGRAQERAFHVLVLHGSVPAAGTYIQGTRWDPADCPAGALHDRDRVPFGRRQPATAHTKAAVGRSRVSAAGVSGLGQQATQSRQHPASSPRPAGQTGRARYPRVRLQSAGPYGGWRLLPQVPRGQPAGRVEDPEGQAALAQRARPRGAEGPPPCPLPCTRSGGRGGFSRPFVSSAGTWPVM</sequence>
<evidence type="ECO:0000313" key="4">
    <source>
        <dbReference type="RefSeq" id="XP_023375846.1"/>
    </source>
</evidence>